<keyword evidence="4 8" id="KW-0812">Transmembrane</keyword>
<protein>
    <recommendedName>
        <fullName evidence="10">Major facilitator superfamily (MFS) profile domain-containing protein</fullName>
    </recommendedName>
</protein>
<dbReference type="SUPFAM" id="SSF103473">
    <property type="entry name" value="MFS general substrate transporter"/>
    <property type="match status" value="1"/>
</dbReference>
<feature type="chain" id="PRO_5040932539" description="Major facilitator superfamily (MFS) profile domain-containing protein" evidence="9">
    <location>
        <begin position="17"/>
        <end position="532"/>
    </location>
</feature>
<evidence type="ECO:0000256" key="8">
    <source>
        <dbReference type="SAM" id="Phobius"/>
    </source>
</evidence>
<feature type="transmembrane region" description="Helical" evidence="8">
    <location>
        <begin position="91"/>
        <end position="112"/>
    </location>
</feature>
<gene>
    <name evidence="11" type="ORF">N0V91_004662</name>
</gene>
<evidence type="ECO:0000256" key="3">
    <source>
        <dbReference type="ARBA" id="ARBA00022448"/>
    </source>
</evidence>
<dbReference type="GO" id="GO:0016020">
    <property type="term" value="C:membrane"/>
    <property type="evidence" value="ECO:0007669"/>
    <property type="project" value="UniProtKB-SubCell"/>
</dbReference>
<feature type="transmembrane region" description="Helical" evidence="8">
    <location>
        <begin position="426"/>
        <end position="453"/>
    </location>
</feature>
<evidence type="ECO:0000256" key="9">
    <source>
        <dbReference type="SAM" id="SignalP"/>
    </source>
</evidence>
<evidence type="ECO:0000256" key="6">
    <source>
        <dbReference type="ARBA" id="ARBA00023136"/>
    </source>
</evidence>
<dbReference type="InterPro" id="IPR003663">
    <property type="entry name" value="Sugar/inositol_transpt"/>
</dbReference>
<comment type="subcellular location">
    <subcellularLocation>
        <location evidence="1">Membrane</location>
        <topology evidence="1">Multi-pass membrane protein</topology>
    </subcellularLocation>
</comment>
<dbReference type="PRINTS" id="PR00171">
    <property type="entry name" value="SUGRTRNSPORT"/>
</dbReference>
<dbReference type="PROSITE" id="PS50850">
    <property type="entry name" value="MFS"/>
    <property type="match status" value="1"/>
</dbReference>
<evidence type="ECO:0000256" key="4">
    <source>
        <dbReference type="ARBA" id="ARBA00022692"/>
    </source>
</evidence>
<feature type="domain" description="Major facilitator superfamily (MFS) profile" evidence="10">
    <location>
        <begin position="9"/>
        <end position="481"/>
    </location>
</feature>
<dbReference type="AlphaFoldDB" id="A0A9W8ZE13"/>
<evidence type="ECO:0000313" key="11">
    <source>
        <dbReference type="EMBL" id="KAJ4406451.1"/>
    </source>
</evidence>
<dbReference type="EMBL" id="JAPEVA010000027">
    <property type="protein sequence ID" value="KAJ4406451.1"/>
    <property type="molecule type" value="Genomic_DNA"/>
</dbReference>
<evidence type="ECO:0000259" key="10">
    <source>
        <dbReference type="PROSITE" id="PS50850"/>
    </source>
</evidence>
<feature type="signal peptide" evidence="9">
    <location>
        <begin position="1"/>
        <end position="16"/>
    </location>
</feature>
<reference evidence="11" key="1">
    <citation type="submission" date="2022-10" db="EMBL/GenBank/DDBJ databases">
        <title>Tapping the CABI collections for fungal endophytes: first genome assemblies for Collariella, Neodidymelliopsis, Ascochyta clinopodiicola, Didymella pomorum, Didymosphaeria variabile, Neocosmospora piperis and Neocucurbitaria cava.</title>
        <authorList>
            <person name="Hill R."/>
        </authorList>
    </citation>
    <scope>NUCLEOTIDE SEQUENCE</scope>
    <source>
        <strain evidence="11">IMI 355091</strain>
    </source>
</reference>
<dbReference type="GO" id="GO:0005351">
    <property type="term" value="F:carbohydrate:proton symporter activity"/>
    <property type="evidence" value="ECO:0007669"/>
    <property type="project" value="TreeGrafter"/>
</dbReference>
<dbReference type="InterPro" id="IPR020846">
    <property type="entry name" value="MFS_dom"/>
</dbReference>
<comment type="caution">
    <text evidence="11">The sequence shown here is derived from an EMBL/GenBank/DDBJ whole genome shotgun (WGS) entry which is preliminary data.</text>
</comment>
<comment type="similarity">
    <text evidence="2 7">Belongs to the major facilitator superfamily. Sugar transporter (TC 2.A.1.1) family.</text>
</comment>
<dbReference type="Proteomes" id="UP001140510">
    <property type="component" value="Unassembled WGS sequence"/>
</dbReference>
<feature type="transmembrane region" description="Helical" evidence="8">
    <location>
        <begin position="61"/>
        <end position="79"/>
    </location>
</feature>
<evidence type="ECO:0000256" key="7">
    <source>
        <dbReference type="RuleBase" id="RU003346"/>
    </source>
</evidence>
<dbReference type="NCBIfam" id="TIGR00879">
    <property type="entry name" value="SP"/>
    <property type="match status" value="1"/>
</dbReference>
<feature type="transmembrane region" description="Helical" evidence="8">
    <location>
        <begin position="459"/>
        <end position="478"/>
    </location>
</feature>
<keyword evidence="12" id="KW-1185">Reference proteome</keyword>
<proteinExistence type="inferred from homology"/>
<accession>A0A9W8ZE13</accession>
<keyword evidence="5 8" id="KW-1133">Transmembrane helix</keyword>
<feature type="transmembrane region" description="Helical" evidence="8">
    <location>
        <begin position="359"/>
        <end position="380"/>
    </location>
</feature>
<dbReference type="InterPro" id="IPR005828">
    <property type="entry name" value="MFS_sugar_transport-like"/>
</dbReference>
<dbReference type="Gene3D" id="1.20.1250.20">
    <property type="entry name" value="MFS general substrate transporter like domains"/>
    <property type="match status" value="1"/>
</dbReference>
<feature type="transmembrane region" description="Helical" evidence="8">
    <location>
        <begin position="147"/>
        <end position="169"/>
    </location>
</feature>
<dbReference type="OrthoDB" id="5296287at2759"/>
<evidence type="ECO:0000256" key="2">
    <source>
        <dbReference type="ARBA" id="ARBA00010992"/>
    </source>
</evidence>
<keyword evidence="9" id="KW-0732">Signal</keyword>
<keyword evidence="3 7" id="KW-0813">Transport</keyword>
<dbReference type="InterPro" id="IPR050360">
    <property type="entry name" value="MFS_Sugar_Transporters"/>
</dbReference>
<dbReference type="InterPro" id="IPR036259">
    <property type="entry name" value="MFS_trans_sf"/>
</dbReference>
<feature type="transmembrane region" description="Helical" evidence="8">
    <location>
        <begin position="392"/>
        <end position="414"/>
    </location>
</feature>
<organism evidence="11 12">
    <name type="scientific">Didymella pomorum</name>
    <dbReference type="NCBI Taxonomy" id="749634"/>
    <lineage>
        <taxon>Eukaryota</taxon>
        <taxon>Fungi</taxon>
        <taxon>Dikarya</taxon>
        <taxon>Ascomycota</taxon>
        <taxon>Pezizomycotina</taxon>
        <taxon>Dothideomycetes</taxon>
        <taxon>Pleosporomycetidae</taxon>
        <taxon>Pleosporales</taxon>
        <taxon>Pleosporineae</taxon>
        <taxon>Didymellaceae</taxon>
        <taxon>Didymella</taxon>
    </lineage>
</organism>
<dbReference type="Pfam" id="PF00083">
    <property type="entry name" value="Sugar_tr"/>
    <property type="match status" value="1"/>
</dbReference>
<feature type="transmembrane region" description="Helical" evidence="8">
    <location>
        <begin position="181"/>
        <end position="201"/>
    </location>
</feature>
<evidence type="ECO:0000256" key="1">
    <source>
        <dbReference type="ARBA" id="ARBA00004141"/>
    </source>
</evidence>
<dbReference type="PANTHER" id="PTHR48022">
    <property type="entry name" value="PLASTIDIC GLUCOSE TRANSPORTER 4"/>
    <property type="match status" value="1"/>
</dbReference>
<name>A0A9W8ZE13_9PLEO</name>
<sequence length="532" mass="58406">MAPPFYILAVVVLAFGAIPKGYDEGGFSASVTLPAFKNDYALQKSHWVGNATGLANRTANITSFGVLGAAFGALIAYALNDKIGRLWSFRLAVLVWASGTLMQVFSSGIFGFLLFARIWSGLGSGGLTVVSPLFLSEIAPTKSRGMIVSIYMVVLLSFLTLGFFINYGVSKHMAQGRSQWQIVQAIPLIPVGAAFIASFLIPDSPRWLASKGRHQESVAALTRLRGASCDDPTLLAEHERLSLEANALVETSNRSMWEVAKECFSTPSLRNRYFLAVAMHTVAQWSVNSHSFTVLQWTDLHLRTGGNGITYYISDIFQYAGIHGSETSLITSGAYGLVKLFVTMIFAWGLIDRIGRRRCFLAGLTLQGITHIYMAIYFGAISQGNAHASNAAIASVFVYATGWSLGLCTIPYIYGAEIFPTKTRSLAYATTMGLHWFFQFTVVRVTPVMLAALDKWGAYVFWSMVCAIGIVLLGLWAPETKGVPLERMQELFEYPWYRCGRARLAPQDDLFDTFAEKGGVYAVEHHETKGRA</sequence>
<evidence type="ECO:0000313" key="12">
    <source>
        <dbReference type="Proteomes" id="UP001140510"/>
    </source>
</evidence>
<evidence type="ECO:0000256" key="5">
    <source>
        <dbReference type="ARBA" id="ARBA00022989"/>
    </source>
</evidence>
<keyword evidence="6 8" id="KW-0472">Membrane</keyword>
<dbReference type="PANTHER" id="PTHR48022:SF43">
    <property type="entry name" value="QUINATE TRANSPORTER, PUTATIVE (AFU_ORTHOLOGUE AFUA_1G16230)-RELATED"/>
    <property type="match status" value="1"/>
</dbReference>